<reference evidence="2 3" key="1">
    <citation type="submission" date="2020-03" db="EMBL/GenBank/DDBJ databases">
        <title>Above-ground endophytic microbial communities from plants in different locations in the United States.</title>
        <authorList>
            <person name="Frank C."/>
        </authorList>
    </citation>
    <scope>NUCLEOTIDE SEQUENCE [LARGE SCALE GENOMIC DNA]</scope>
    <source>
        <strain evidence="2 3">WW7</strain>
    </source>
</reference>
<dbReference type="Proteomes" id="UP001318300">
    <property type="component" value="Unassembled WGS sequence"/>
</dbReference>
<evidence type="ECO:0000313" key="2">
    <source>
        <dbReference type="EMBL" id="NII42629.1"/>
    </source>
</evidence>
<gene>
    <name evidence="2" type="ORF">E9228_003303</name>
</gene>
<proteinExistence type="predicted"/>
<name>A0ABX0TCE4_9MICO</name>
<sequence>MRRPTRTLARIGTLAVIPAALLAAGVAVSTASYSAFSATSSDGTDNWSMGSVSLTNDASNAALFSAANLKPGSTGANCIAVTSDGSLPSAVRLYATHVTQTKALASYVSLQVKQGSGGGYGTCAGFTPAAGADGTLYDDSLATFASTRTNYANGVGTWKTTGAKPESRTFQITYTVSPDAPASLMGATAGLGFTWEAQNL</sequence>
<feature type="chain" id="PRO_5047189872" description="Camelysin metallo-endopeptidase" evidence="1">
    <location>
        <begin position="38"/>
        <end position="200"/>
    </location>
</feature>
<evidence type="ECO:0000313" key="3">
    <source>
        <dbReference type="Proteomes" id="UP001318300"/>
    </source>
</evidence>
<keyword evidence="3" id="KW-1185">Reference proteome</keyword>
<evidence type="ECO:0008006" key="4">
    <source>
        <dbReference type="Google" id="ProtNLM"/>
    </source>
</evidence>
<keyword evidence="1" id="KW-0732">Signal</keyword>
<dbReference type="EMBL" id="JAAOYO010000006">
    <property type="protein sequence ID" value="NII42629.1"/>
    <property type="molecule type" value="Genomic_DNA"/>
</dbReference>
<accession>A0ABX0TCE4</accession>
<dbReference type="RefSeq" id="WP_166781618.1">
    <property type="nucleotide sequence ID" value="NZ_JAAOYO010000006.1"/>
</dbReference>
<organism evidence="2 3">
    <name type="scientific">Curtobacterium salicis</name>
    <dbReference type="NCBI Taxonomy" id="1779862"/>
    <lineage>
        <taxon>Bacteria</taxon>
        <taxon>Bacillati</taxon>
        <taxon>Actinomycetota</taxon>
        <taxon>Actinomycetes</taxon>
        <taxon>Micrococcales</taxon>
        <taxon>Microbacteriaceae</taxon>
        <taxon>Curtobacterium</taxon>
    </lineage>
</organism>
<protein>
    <recommendedName>
        <fullName evidence="4">Camelysin metallo-endopeptidase</fullName>
    </recommendedName>
</protein>
<evidence type="ECO:0000256" key="1">
    <source>
        <dbReference type="SAM" id="SignalP"/>
    </source>
</evidence>
<comment type="caution">
    <text evidence="2">The sequence shown here is derived from an EMBL/GenBank/DDBJ whole genome shotgun (WGS) entry which is preliminary data.</text>
</comment>
<feature type="signal peptide" evidence="1">
    <location>
        <begin position="1"/>
        <end position="37"/>
    </location>
</feature>